<accession>A0A974SMV1</accession>
<proteinExistence type="predicted"/>
<dbReference type="InterPro" id="IPR038444">
    <property type="entry name" value="DUF465_sf"/>
</dbReference>
<protein>
    <submittedName>
        <fullName evidence="1">YdcH family protein</fullName>
    </submittedName>
</protein>
<dbReference type="AlphaFoldDB" id="A0A974SMV1"/>
<dbReference type="EMBL" id="CP064781">
    <property type="protein sequence ID" value="QRJ63386.1"/>
    <property type="molecule type" value="Genomic_DNA"/>
</dbReference>
<keyword evidence="2" id="KW-1185">Reference proteome</keyword>
<dbReference type="InterPro" id="IPR007420">
    <property type="entry name" value="DUF465"/>
</dbReference>
<dbReference type="RefSeq" id="WP_203386914.1">
    <property type="nucleotide sequence ID" value="NZ_CP064781.1"/>
</dbReference>
<sequence length="86" mass="10084">MQVEHHILHEEFPEHRAAIQALQASHDQFARLCDEYHLVTQEVERLEEADVPVGDLTFEDMKKKRVKLKDELYRLLVGYQSGKPLS</sequence>
<gene>
    <name evidence="1" type="ORF">IWH25_16830</name>
</gene>
<dbReference type="Proteomes" id="UP000663444">
    <property type="component" value="Chromosome"/>
</dbReference>
<reference evidence="1" key="1">
    <citation type="submission" date="2020-11" db="EMBL/GenBank/DDBJ databases">
        <title>Azospira restricta DSM 18626 genome sequence.</title>
        <authorList>
            <person name="Moe W.M."/>
        </authorList>
    </citation>
    <scope>NUCLEOTIDE SEQUENCE</scope>
    <source>
        <strain evidence="1">DSM 18626</strain>
    </source>
</reference>
<dbReference type="Gene3D" id="6.10.280.50">
    <property type="match status" value="1"/>
</dbReference>
<evidence type="ECO:0000313" key="2">
    <source>
        <dbReference type="Proteomes" id="UP000663444"/>
    </source>
</evidence>
<dbReference type="KEGG" id="ares:IWH25_16830"/>
<name>A0A974SMV1_9RHOO</name>
<dbReference type="Pfam" id="PF04325">
    <property type="entry name" value="DUF465"/>
    <property type="match status" value="1"/>
</dbReference>
<evidence type="ECO:0000313" key="1">
    <source>
        <dbReference type="EMBL" id="QRJ63386.1"/>
    </source>
</evidence>
<organism evidence="1 2">
    <name type="scientific">Azospira restricta</name>
    <dbReference type="NCBI Taxonomy" id="404405"/>
    <lineage>
        <taxon>Bacteria</taxon>
        <taxon>Pseudomonadati</taxon>
        <taxon>Pseudomonadota</taxon>
        <taxon>Betaproteobacteria</taxon>
        <taxon>Rhodocyclales</taxon>
        <taxon>Rhodocyclaceae</taxon>
        <taxon>Azospira</taxon>
    </lineage>
</organism>